<dbReference type="PANTHER" id="PTHR33446">
    <property type="entry name" value="PROTEIN TONB-RELATED"/>
    <property type="match status" value="1"/>
</dbReference>
<keyword evidence="3" id="KW-0813">Transport</keyword>
<dbReference type="AlphaFoldDB" id="A0A1H6J5U6"/>
<protein>
    <submittedName>
        <fullName evidence="13">Outer membrane transport energization protein TonB</fullName>
    </submittedName>
</protein>
<dbReference type="GO" id="GO:0015031">
    <property type="term" value="P:protein transport"/>
    <property type="evidence" value="ECO:0007669"/>
    <property type="project" value="UniProtKB-KW"/>
</dbReference>
<evidence type="ECO:0000259" key="12">
    <source>
        <dbReference type="PROSITE" id="PS52015"/>
    </source>
</evidence>
<dbReference type="Gene3D" id="3.30.1150.10">
    <property type="match status" value="1"/>
</dbReference>
<evidence type="ECO:0000256" key="2">
    <source>
        <dbReference type="ARBA" id="ARBA00006555"/>
    </source>
</evidence>
<evidence type="ECO:0000256" key="10">
    <source>
        <dbReference type="SAM" id="MobiDB-lite"/>
    </source>
</evidence>
<name>A0A1H6J5U6_9GAMM</name>
<evidence type="ECO:0000313" key="14">
    <source>
        <dbReference type="Proteomes" id="UP000199371"/>
    </source>
</evidence>
<evidence type="ECO:0000256" key="1">
    <source>
        <dbReference type="ARBA" id="ARBA00004383"/>
    </source>
</evidence>
<evidence type="ECO:0000256" key="7">
    <source>
        <dbReference type="ARBA" id="ARBA00022927"/>
    </source>
</evidence>
<proteinExistence type="inferred from homology"/>
<gene>
    <name evidence="13" type="ORF">SAMN05660691_00246</name>
</gene>
<organism evidence="13 14">
    <name type="scientific">Rheinheimera pacifica</name>
    <dbReference type="NCBI Taxonomy" id="173990"/>
    <lineage>
        <taxon>Bacteria</taxon>
        <taxon>Pseudomonadati</taxon>
        <taxon>Pseudomonadota</taxon>
        <taxon>Gammaproteobacteria</taxon>
        <taxon>Chromatiales</taxon>
        <taxon>Chromatiaceae</taxon>
        <taxon>Rheinheimera</taxon>
    </lineage>
</organism>
<evidence type="ECO:0000256" key="11">
    <source>
        <dbReference type="SAM" id="Phobius"/>
    </source>
</evidence>
<sequence length="251" mass="26665">MFSPAAMQPLAQSLPPAVKAGGFLFTLGAVLSAHLLPLVWYLAADPGTVTIQPPVLTGVLVAQPASQQTAVPSPEQKPVVAAEAQPEVKQEIKPAVKPAAKRELKQTQAENKPALPLAQAPLTKATAQPNTAAQQAPEQSKPVVKHSHAAIAVPVSAPVLNATAHYNAPPVYPQLSRKLREQGTVVLELTVLVNGTVADVIVLQSSGYPRLDQAALSAVQHWRYQAARRGDTAIDYRYRQRVAFSLTEGVN</sequence>
<keyword evidence="14" id="KW-1185">Reference proteome</keyword>
<dbReference type="PROSITE" id="PS52015">
    <property type="entry name" value="TONB_CTD"/>
    <property type="match status" value="1"/>
</dbReference>
<evidence type="ECO:0000313" key="13">
    <source>
        <dbReference type="EMBL" id="SEH57317.1"/>
    </source>
</evidence>
<evidence type="ECO:0000256" key="9">
    <source>
        <dbReference type="ARBA" id="ARBA00023136"/>
    </source>
</evidence>
<comment type="similarity">
    <text evidence="2">Belongs to the TonB family.</text>
</comment>
<accession>A0A1H6J5U6</accession>
<keyword evidence="9 11" id="KW-0472">Membrane</keyword>
<feature type="domain" description="TonB C-terminal" evidence="12">
    <location>
        <begin position="157"/>
        <end position="251"/>
    </location>
</feature>
<feature type="compositionally biased region" description="Low complexity" evidence="10">
    <location>
        <begin position="125"/>
        <end position="139"/>
    </location>
</feature>
<evidence type="ECO:0000256" key="4">
    <source>
        <dbReference type="ARBA" id="ARBA00022475"/>
    </source>
</evidence>
<dbReference type="Proteomes" id="UP000199371">
    <property type="component" value="Unassembled WGS sequence"/>
</dbReference>
<dbReference type="SUPFAM" id="SSF74653">
    <property type="entry name" value="TolA/TonB C-terminal domain"/>
    <property type="match status" value="1"/>
</dbReference>
<comment type="subcellular location">
    <subcellularLocation>
        <location evidence="1">Cell inner membrane</location>
        <topology evidence="1">Single-pass membrane protein</topology>
        <orientation evidence="1">Periplasmic side</orientation>
    </subcellularLocation>
</comment>
<dbReference type="GO" id="GO:0031992">
    <property type="term" value="F:energy transducer activity"/>
    <property type="evidence" value="ECO:0007669"/>
    <property type="project" value="TreeGrafter"/>
</dbReference>
<dbReference type="EMBL" id="FNXF01000001">
    <property type="protein sequence ID" value="SEH57317.1"/>
    <property type="molecule type" value="Genomic_DNA"/>
</dbReference>
<dbReference type="STRING" id="173990.SAMN05660691_00246"/>
<keyword evidence="6 11" id="KW-0812">Transmembrane</keyword>
<feature type="transmembrane region" description="Helical" evidence="11">
    <location>
        <begin position="20"/>
        <end position="43"/>
    </location>
</feature>
<dbReference type="GO" id="GO:0055085">
    <property type="term" value="P:transmembrane transport"/>
    <property type="evidence" value="ECO:0007669"/>
    <property type="project" value="InterPro"/>
</dbReference>
<dbReference type="GO" id="GO:0098797">
    <property type="term" value="C:plasma membrane protein complex"/>
    <property type="evidence" value="ECO:0007669"/>
    <property type="project" value="TreeGrafter"/>
</dbReference>
<keyword evidence="7" id="KW-0653">Protein transport</keyword>
<keyword evidence="5" id="KW-0997">Cell inner membrane</keyword>
<keyword evidence="8 11" id="KW-1133">Transmembrane helix</keyword>
<evidence type="ECO:0000256" key="6">
    <source>
        <dbReference type="ARBA" id="ARBA00022692"/>
    </source>
</evidence>
<reference evidence="14" key="1">
    <citation type="submission" date="2016-10" db="EMBL/GenBank/DDBJ databases">
        <authorList>
            <person name="Varghese N."/>
            <person name="Submissions S."/>
        </authorList>
    </citation>
    <scope>NUCLEOTIDE SEQUENCE [LARGE SCALE GENOMIC DNA]</scope>
    <source>
        <strain evidence="14">DSM 17616</strain>
    </source>
</reference>
<evidence type="ECO:0000256" key="3">
    <source>
        <dbReference type="ARBA" id="ARBA00022448"/>
    </source>
</evidence>
<evidence type="ECO:0000256" key="5">
    <source>
        <dbReference type="ARBA" id="ARBA00022519"/>
    </source>
</evidence>
<dbReference type="Pfam" id="PF03544">
    <property type="entry name" value="TonB_C"/>
    <property type="match status" value="1"/>
</dbReference>
<dbReference type="OrthoDB" id="9792439at2"/>
<keyword evidence="4" id="KW-1003">Cell membrane</keyword>
<feature type="region of interest" description="Disordered" evidence="10">
    <location>
        <begin position="124"/>
        <end position="147"/>
    </location>
</feature>
<dbReference type="PANTHER" id="PTHR33446:SF2">
    <property type="entry name" value="PROTEIN TONB"/>
    <property type="match status" value="1"/>
</dbReference>
<dbReference type="NCBIfam" id="TIGR01352">
    <property type="entry name" value="tonB_Cterm"/>
    <property type="match status" value="1"/>
</dbReference>
<evidence type="ECO:0000256" key="8">
    <source>
        <dbReference type="ARBA" id="ARBA00022989"/>
    </source>
</evidence>
<dbReference type="InterPro" id="IPR037682">
    <property type="entry name" value="TonB_C"/>
</dbReference>
<dbReference type="InterPro" id="IPR051045">
    <property type="entry name" value="TonB-dependent_transducer"/>
</dbReference>
<dbReference type="InterPro" id="IPR006260">
    <property type="entry name" value="TonB/TolA_C"/>
</dbReference>